<feature type="transmembrane region" description="Helical" evidence="12">
    <location>
        <begin position="43"/>
        <end position="65"/>
    </location>
</feature>
<evidence type="ECO:0000256" key="6">
    <source>
        <dbReference type="ARBA" id="ARBA00022946"/>
    </source>
</evidence>
<dbReference type="EMBL" id="JANEYF010002805">
    <property type="protein sequence ID" value="KAJ8942085.1"/>
    <property type="molecule type" value="Genomic_DNA"/>
</dbReference>
<dbReference type="InterPro" id="IPR001349">
    <property type="entry name" value="Cyt_c_oxidase_su6a"/>
</dbReference>
<name>A0AAV8XSQ8_9CUCU</name>
<evidence type="ECO:0000256" key="7">
    <source>
        <dbReference type="ARBA" id="ARBA00022989"/>
    </source>
</evidence>
<evidence type="ECO:0000256" key="4">
    <source>
        <dbReference type="ARBA" id="ARBA00022692"/>
    </source>
</evidence>
<proteinExistence type="inferred from homology"/>
<evidence type="ECO:0000256" key="2">
    <source>
        <dbReference type="ARBA" id="ARBA00004673"/>
    </source>
</evidence>
<dbReference type="FunFam" id="4.10.95.10:FF:000001">
    <property type="entry name" value="Cytochrome c oxidase subunit 6A, mitochondrial"/>
    <property type="match status" value="1"/>
</dbReference>
<keyword evidence="7 12" id="KW-1133">Transmembrane helix</keyword>
<evidence type="ECO:0000256" key="9">
    <source>
        <dbReference type="ARBA" id="ARBA00023136"/>
    </source>
</evidence>
<comment type="subcellular location">
    <subcellularLocation>
        <location evidence="1">Mitochondrion inner membrane</location>
        <topology evidence="1">Single-pass membrane protein</topology>
    </subcellularLocation>
</comment>
<dbReference type="PANTHER" id="PTHR11504:SF9">
    <property type="entry name" value="CYTOCHROME C OXIDASE SUBUNIT 6A-LIKE"/>
    <property type="match status" value="1"/>
</dbReference>
<evidence type="ECO:0000313" key="14">
    <source>
        <dbReference type="Proteomes" id="UP001162156"/>
    </source>
</evidence>
<evidence type="ECO:0000256" key="8">
    <source>
        <dbReference type="ARBA" id="ARBA00023128"/>
    </source>
</evidence>
<comment type="caution">
    <text evidence="13">The sequence shown here is derived from an EMBL/GenBank/DDBJ whole genome shotgun (WGS) entry which is preliminary data.</text>
</comment>
<dbReference type="Pfam" id="PF02046">
    <property type="entry name" value="COX6A"/>
    <property type="match status" value="1"/>
</dbReference>
<evidence type="ECO:0000256" key="11">
    <source>
        <dbReference type="SAM" id="MobiDB-lite"/>
    </source>
</evidence>
<comment type="pathway">
    <text evidence="2">Energy metabolism; oxidative phosphorylation.</text>
</comment>
<dbReference type="Proteomes" id="UP001162156">
    <property type="component" value="Unassembled WGS sequence"/>
</dbReference>
<keyword evidence="9 12" id="KW-0472">Membrane</keyword>
<dbReference type="GO" id="GO:0006123">
    <property type="term" value="P:mitochondrial electron transport, cytochrome c to oxygen"/>
    <property type="evidence" value="ECO:0007669"/>
    <property type="project" value="TreeGrafter"/>
</dbReference>
<keyword evidence="4 12" id="KW-0812">Transmembrane</keyword>
<dbReference type="GO" id="GO:0030234">
    <property type="term" value="F:enzyme regulator activity"/>
    <property type="evidence" value="ECO:0007669"/>
    <property type="project" value="TreeGrafter"/>
</dbReference>
<evidence type="ECO:0000256" key="12">
    <source>
        <dbReference type="SAM" id="Phobius"/>
    </source>
</evidence>
<sequence>MSGLFSNLALRSIHPPYPFRQRSKNACPPPGQTHIPKEGGYKIYMFLTFFLGFPAIGAAATNVYLEKSKKEECRPPFVKYEYLRLRSKRFPWGDGSRSLFHNPKVNALPDGYEDDEQ</sequence>
<reference evidence="13" key="1">
    <citation type="journal article" date="2023" name="Insect Mol. Biol.">
        <title>Genome sequencing provides insights into the evolution of gene families encoding plant cell wall-degrading enzymes in longhorned beetles.</title>
        <authorList>
            <person name="Shin N.R."/>
            <person name="Okamura Y."/>
            <person name="Kirsch R."/>
            <person name="Pauchet Y."/>
        </authorList>
    </citation>
    <scope>NUCLEOTIDE SEQUENCE</scope>
    <source>
        <strain evidence="13">RBIC_L_NR</strain>
    </source>
</reference>
<comment type="similarity">
    <text evidence="3 10">Belongs to the cytochrome c oxidase subunit 6A family.</text>
</comment>
<gene>
    <name evidence="13" type="ORF">NQ314_010157</name>
</gene>
<dbReference type="InterPro" id="IPR036418">
    <property type="entry name" value="Cyt_c_oxidase_su6a_sf"/>
</dbReference>
<feature type="region of interest" description="Disordered" evidence="11">
    <location>
        <begin position="93"/>
        <end position="117"/>
    </location>
</feature>
<evidence type="ECO:0000313" key="13">
    <source>
        <dbReference type="EMBL" id="KAJ8942085.1"/>
    </source>
</evidence>
<dbReference type="GO" id="GO:0005743">
    <property type="term" value="C:mitochondrial inner membrane"/>
    <property type="evidence" value="ECO:0007669"/>
    <property type="project" value="UniProtKB-SubCell"/>
</dbReference>
<dbReference type="Gene3D" id="4.10.95.10">
    <property type="entry name" value="Cytochrome c oxidase, subunit VIa"/>
    <property type="match status" value="1"/>
</dbReference>
<evidence type="ECO:0000256" key="3">
    <source>
        <dbReference type="ARBA" id="ARBA00005553"/>
    </source>
</evidence>
<evidence type="ECO:0000256" key="10">
    <source>
        <dbReference type="RuleBase" id="RU004396"/>
    </source>
</evidence>
<keyword evidence="14" id="KW-1185">Reference proteome</keyword>
<organism evidence="13 14">
    <name type="scientific">Rhamnusium bicolor</name>
    <dbReference type="NCBI Taxonomy" id="1586634"/>
    <lineage>
        <taxon>Eukaryota</taxon>
        <taxon>Metazoa</taxon>
        <taxon>Ecdysozoa</taxon>
        <taxon>Arthropoda</taxon>
        <taxon>Hexapoda</taxon>
        <taxon>Insecta</taxon>
        <taxon>Pterygota</taxon>
        <taxon>Neoptera</taxon>
        <taxon>Endopterygota</taxon>
        <taxon>Coleoptera</taxon>
        <taxon>Polyphaga</taxon>
        <taxon>Cucujiformia</taxon>
        <taxon>Chrysomeloidea</taxon>
        <taxon>Cerambycidae</taxon>
        <taxon>Lepturinae</taxon>
        <taxon>Rhagiini</taxon>
        <taxon>Rhamnusium</taxon>
    </lineage>
</organism>
<keyword evidence="6" id="KW-0809">Transit peptide</keyword>
<dbReference type="SUPFAM" id="SSF81411">
    <property type="entry name" value="Mitochondrial cytochrome c oxidase subunit VIa"/>
    <property type="match status" value="1"/>
</dbReference>
<keyword evidence="5" id="KW-0999">Mitochondrion inner membrane</keyword>
<keyword evidence="8" id="KW-0496">Mitochondrion</keyword>
<evidence type="ECO:0000256" key="5">
    <source>
        <dbReference type="ARBA" id="ARBA00022792"/>
    </source>
</evidence>
<evidence type="ECO:0000256" key="1">
    <source>
        <dbReference type="ARBA" id="ARBA00004434"/>
    </source>
</evidence>
<protein>
    <recommendedName>
        <fullName evidence="15">Cytochrome c oxidase subunit</fullName>
    </recommendedName>
</protein>
<accession>A0AAV8XSQ8</accession>
<dbReference type="PANTHER" id="PTHR11504">
    <property type="entry name" value="CYTOCHROME C OXIDASE POLYPEPTIDE VIA"/>
    <property type="match status" value="1"/>
</dbReference>
<evidence type="ECO:0008006" key="15">
    <source>
        <dbReference type="Google" id="ProtNLM"/>
    </source>
</evidence>
<dbReference type="AlphaFoldDB" id="A0AAV8XSQ8"/>